<dbReference type="EMBL" id="WEID01000031">
    <property type="protein sequence ID" value="KAB8137973.1"/>
    <property type="molecule type" value="Genomic_DNA"/>
</dbReference>
<reference evidence="1 2" key="1">
    <citation type="submission" date="2019-10" db="EMBL/GenBank/DDBJ databases">
        <title>Gracilibacillus sp. nov. isolated from rice seeds.</title>
        <authorList>
            <person name="He S."/>
        </authorList>
    </citation>
    <scope>NUCLEOTIDE SEQUENCE [LARGE SCALE GENOMIC DNA]</scope>
    <source>
        <strain evidence="1 2">TD8</strain>
    </source>
</reference>
<evidence type="ECO:0008006" key="3">
    <source>
        <dbReference type="Google" id="ProtNLM"/>
    </source>
</evidence>
<accession>A0A7C8L0D0</accession>
<keyword evidence="2" id="KW-1185">Reference proteome</keyword>
<dbReference type="OrthoDB" id="2910128at2"/>
<protein>
    <recommendedName>
        <fullName evidence="3">Asp/Glu/hydantoin racemase</fullName>
    </recommendedName>
</protein>
<dbReference type="Proteomes" id="UP000480246">
    <property type="component" value="Unassembled WGS sequence"/>
</dbReference>
<gene>
    <name evidence="1" type="ORF">F9U64_07085</name>
</gene>
<dbReference type="AlphaFoldDB" id="A0A7C8L0D0"/>
<name>A0A7C8L0D0_9BACI</name>
<sequence>MIKIGCLHAHYSNIEYIEETLTALEAELVHFVDPGLIYHINWKPKYELAIKVKEQLNWILSCQVDAIFITCTNYIALLDEIPFQTNIPVIKIDEPFFEQICKHDHEQLLLFTNPATVSGTMARLHQYADKKKKTINVEVSVIENSFELIMSGRKDAYNQVIMDYLDTCDNDTIISVAQLSMVEAARLSKKEIGHPLDSLEKHIVRQIAKQV</sequence>
<organism evidence="1 2">
    <name type="scientific">Gracilibacillus oryzae</name>
    <dbReference type="NCBI Taxonomy" id="1672701"/>
    <lineage>
        <taxon>Bacteria</taxon>
        <taxon>Bacillati</taxon>
        <taxon>Bacillota</taxon>
        <taxon>Bacilli</taxon>
        <taxon>Bacillales</taxon>
        <taxon>Bacillaceae</taxon>
        <taxon>Gracilibacillus</taxon>
    </lineage>
</organism>
<comment type="caution">
    <text evidence="1">The sequence shown here is derived from an EMBL/GenBank/DDBJ whole genome shotgun (WGS) entry which is preliminary data.</text>
</comment>
<dbReference type="RefSeq" id="WP_153402310.1">
    <property type="nucleotide sequence ID" value="NZ_ML762427.1"/>
</dbReference>
<evidence type="ECO:0000313" key="1">
    <source>
        <dbReference type="EMBL" id="KAB8137973.1"/>
    </source>
</evidence>
<evidence type="ECO:0000313" key="2">
    <source>
        <dbReference type="Proteomes" id="UP000480246"/>
    </source>
</evidence>
<proteinExistence type="predicted"/>